<dbReference type="Gene3D" id="3.30.70.100">
    <property type="match status" value="1"/>
</dbReference>
<dbReference type="InterPro" id="IPR017969">
    <property type="entry name" value="Heavy-metal-associated_CS"/>
</dbReference>
<dbReference type="SUPFAM" id="SSF55008">
    <property type="entry name" value="HMA, heavy metal-associated domain"/>
    <property type="match status" value="1"/>
</dbReference>
<dbReference type="PROSITE" id="PS01047">
    <property type="entry name" value="HMA_1"/>
    <property type="match status" value="1"/>
</dbReference>
<evidence type="ECO:0000256" key="3">
    <source>
        <dbReference type="ARBA" id="ARBA00023008"/>
    </source>
</evidence>
<dbReference type="NCBIfam" id="NF033794">
    <property type="entry name" value="chaper_CopZ_Eh"/>
    <property type="match status" value="1"/>
</dbReference>
<feature type="domain" description="HMA" evidence="4">
    <location>
        <begin position="1"/>
        <end position="67"/>
    </location>
</feature>
<dbReference type="AlphaFoldDB" id="A0A430B0V7"/>
<organism evidence="5 6">
    <name type="scientific">Vagococcus acidifermentans</name>
    <dbReference type="NCBI Taxonomy" id="564710"/>
    <lineage>
        <taxon>Bacteria</taxon>
        <taxon>Bacillati</taxon>
        <taxon>Bacillota</taxon>
        <taxon>Bacilli</taxon>
        <taxon>Lactobacillales</taxon>
        <taxon>Enterococcaceae</taxon>
        <taxon>Vagococcus</taxon>
    </lineage>
</organism>
<dbReference type="NCBIfam" id="TIGR00003">
    <property type="entry name" value="copper ion binding protein"/>
    <property type="match status" value="1"/>
</dbReference>
<dbReference type="PANTHER" id="PTHR46594">
    <property type="entry name" value="P-TYPE CATION-TRANSPORTING ATPASE"/>
    <property type="match status" value="1"/>
</dbReference>
<evidence type="ECO:0000259" key="4">
    <source>
        <dbReference type="PROSITE" id="PS50846"/>
    </source>
</evidence>
<accession>A0A430B0V7</accession>
<dbReference type="GO" id="GO:0005507">
    <property type="term" value="F:copper ion binding"/>
    <property type="evidence" value="ECO:0007669"/>
    <property type="project" value="InterPro"/>
</dbReference>
<dbReference type="InterPro" id="IPR036163">
    <property type="entry name" value="HMA_dom_sf"/>
</dbReference>
<proteinExistence type="predicted"/>
<dbReference type="PANTHER" id="PTHR46594:SF4">
    <property type="entry name" value="P-TYPE CATION-TRANSPORTING ATPASE"/>
    <property type="match status" value="1"/>
</dbReference>
<keyword evidence="6" id="KW-1185">Reference proteome</keyword>
<dbReference type="Proteomes" id="UP000286773">
    <property type="component" value="Unassembled WGS sequence"/>
</dbReference>
<dbReference type="CDD" id="cd00371">
    <property type="entry name" value="HMA"/>
    <property type="match status" value="1"/>
</dbReference>
<name>A0A430B0V7_9ENTE</name>
<dbReference type="PRINTS" id="PR00942">
    <property type="entry name" value="CUATPASEI"/>
</dbReference>
<evidence type="ECO:0000256" key="1">
    <source>
        <dbReference type="ARBA" id="ARBA00015313"/>
    </source>
</evidence>
<evidence type="ECO:0000313" key="6">
    <source>
        <dbReference type="Proteomes" id="UP000286773"/>
    </source>
</evidence>
<dbReference type="PROSITE" id="PS50846">
    <property type="entry name" value="HMA_2"/>
    <property type="match status" value="1"/>
</dbReference>
<evidence type="ECO:0000256" key="2">
    <source>
        <dbReference type="ARBA" id="ARBA00022723"/>
    </source>
</evidence>
<dbReference type="InterPro" id="IPR006121">
    <property type="entry name" value="HMA_dom"/>
</dbReference>
<dbReference type="RefSeq" id="WP_126812382.1">
    <property type="nucleotide sequence ID" value="NZ_NGKC01000002.1"/>
</dbReference>
<dbReference type="EMBL" id="NGKC01000002">
    <property type="protein sequence ID" value="RSU13936.1"/>
    <property type="molecule type" value="Genomic_DNA"/>
</dbReference>
<evidence type="ECO:0000313" key="5">
    <source>
        <dbReference type="EMBL" id="RSU13936.1"/>
    </source>
</evidence>
<reference evidence="5 6" key="1">
    <citation type="submission" date="2017-05" db="EMBL/GenBank/DDBJ databases">
        <title>Vagococcus spp. assemblies.</title>
        <authorList>
            <person name="Gulvik C.A."/>
        </authorList>
    </citation>
    <scope>NUCLEOTIDE SEQUENCE [LARGE SCALE GENOMIC DNA]</scope>
    <source>
        <strain evidence="5 6">LMG 24798</strain>
    </source>
</reference>
<keyword evidence="3" id="KW-0186">Copper</keyword>
<gene>
    <name evidence="5" type="ORF">CBF27_03270</name>
</gene>
<keyword evidence="2" id="KW-0479">Metal-binding</keyword>
<dbReference type="InterPro" id="IPR006122">
    <property type="entry name" value="HMA_Cu_ion-bd"/>
</dbReference>
<comment type="caution">
    <text evidence="5">The sequence shown here is derived from an EMBL/GenBank/DDBJ whole genome shotgun (WGS) entry which is preliminary data.</text>
</comment>
<sequence length="69" mass="7570">MKQVFKIDGMSCKHCVARVEEGLNSLAGIDKVKINLKKGEGKVTFNEAEVTADDIIAKIKETGYEAEVK</sequence>
<dbReference type="Pfam" id="PF00403">
    <property type="entry name" value="HMA"/>
    <property type="match status" value="1"/>
</dbReference>
<protein>
    <recommendedName>
        <fullName evidence="1">Copper chaperone CopZ</fullName>
    </recommendedName>
</protein>
<dbReference type="OrthoDB" id="9813965at2"/>
<dbReference type="FunFam" id="3.30.70.100:FF:000043">
    <property type="entry name" value="Copper-transporting ATPase 2"/>
    <property type="match status" value="1"/>
</dbReference>